<dbReference type="Pfam" id="PF00171">
    <property type="entry name" value="Aldedh"/>
    <property type="match status" value="1"/>
</dbReference>
<dbReference type="SUPFAM" id="SSF53720">
    <property type="entry name" value="ALDH-like"/>
    <property type="match status" value="1"/>
</dbReference>
<dbReference type="InterPro" id="IPR029510">
    <property type="entry name" value="Ald_DH_CS_GLU"/>
</dbReference>
<dbReference type="InterPro" id="IPR016161">
    <property type="entry name" value="Ald_DH/histidinol_DH"/>
</dbReference>
<gene>
    <name evidence="6" type="ORF">AKO1_003356</name>
</gene>
<evidence type="ECO:0000313" key="6">
    <source>
        <dbReference type="EMBL" id="KAL0485801.1"/>
    </source>
</evidence>
<dbReference type="InterPro" id="IPR016163">
    <property type="entry name" value="Ald_DH_C"/>
</dbReference>
<evidence type="ECO:0000259" key="5">
    <source>
        <dbReference type="Pfam" id="PF00171"/>
    </source>
</evidence>
<dbReference type="FunFam" id="3.40.605.10:FF:000001">
    <property type="entry name" value="Aldehyde dehydrogenase 1"/>
    <property type="match status" value="1"/>
</dbReference>
<evidence type="ECO:0000256" key="3">
    <source>
        <dbReference type="PROSITE-ProRule" id="PRU10007"/>
    </source>
</evidence>
<dbReference type="Proteomes" id="UP001431209">
    <property type="component" value="Unassembled WGS sequence"/>
</dbReference>
<sequence>MSNKQVTMPKETKLFINGEFQNSTLGKTYEITNPTTEEVICQVPLASSEDVDRAVQAAEKAFKGAWKDAGYRGRHDLLIKLAQVWERDIDSLNQLECFNNGSCVTFMRATIEGLANEIKYHAGWADKLDGRQIPLDGNYHAYSQREPIGVCGLIVAWNFPLWCIIVKLAPALAMGNTVVLKPADATPLTALKLAELFVEVGFPPGVFNVVTGDGPTTGQALSVHPRIRKIAFTGSVKIGREILRASADSNLKQVQLELGGKSPIVIFPDVDIKEAASIAGNACLGNSGQSCDAASRTFVHEKIYDEFVSEMAAFAKNLVVGNPLDEKTQIGPLINKSQFERVNHYIEVGKKEGARVAYDGNEREKPKVGYFTSPVIFADVTDEMTIAKEEIFGPVMSIIKYSDVDEVIERCNNTEYGLAAGVVSNNINNIMKITKNVEAGTIWGNTYASIFPQCEFGGFKQSGFGREGGVNALHEWTQLKSVIISLK</sequence>
<accession>A0AAW2Z7M2</accession>
<evidence type="ECO:0000256" key="1">
    <source>
        <dbReference type="ARBA" id="ARBA00009986"/>
    </source>
</evidence>
<reference evidence="6 7" key="1">
    <citation type="submission" date="2024-03" db="EMBL/GenBank/DDBJ databases">
        <title>The Acrasis kona genome and developmental transcriptomes reveal deep origins of eukaryotic multicellular pathways.</title>
        <authorList>
            <person name="Sheikh S."/>
            <person name="Fu C.-J."/>
            <person name="Brown M.W."/>
            <person name="Baldauf S.L."/>
        </authorList>
    </citation>
    <scope>NUCLEOTIDE SEQUENCE [LARGE SCALE GENOMIC DNA]</scope>
    <source>
        <strain evidence="6 7">ATCC MYA-3509</strain>
    </source>
</reference>
<name>A0AAW2Z7M2_9EUKA</name>
<proteinExistence type="inferred from homology"/>
<comment type="similarity">
    <text evidence="1 4">Belongs to the aldehyde dehydrogenase family.</text>
</comment>
<dbReference type="PANTHER" id="PTHR11699">
    <property type="entry name" value="ALDEHYDE DEHYDROGENASE-RELATED"/>
    <property type="match status" value="1"/>
</dbReference>
<protein>
    <submittedName>
        <fullName evidence="6">Retinal dehydrogenase</fullName>
    </submittedName>
</protein>
<comment type="caution">
    <text evidence="6">The sequence shown here is derived from an EMBL/GenBank/DDBJ whole genome shotgun (WGS) entry which is preliminary data.</text>
</comment>
<dbReference type="PROSITE" id="PS00687">
    <property type="entry name" value="ALDEHYDE_DEHYDR_GLU"/>
    <property type="match status" value="1"/>
</dbReference>
<organism evidence="6 7">
    <name type="scientific">Acrasis kona</name>
    <dbReference type="NCBI Taxonomy" id="1008807"/>
    <lineage>
        <taxon>Eukaryota</taxon>
        <taxon>Discoba</taxon>
        <taxon>Heterolobosea</taxon>
        <taxon>Tetramitia</taxon>
        <taxon>Eutetramitia</taxon>
        <taxon>Acrasidae</taxon>
        <taxon>Acrasis</taxon>
    </lineage>
</organism>
<dbReference type="InterPro" id="IPR015590">
    <property type="entry name" value="Aldehyde_DH_dom"/>
</dbReference>
<dbReference type="EMBL" id="JAOPGA020001169">
    <property type="protein sequence ID" value="KAL0485801.1"/>
    <property type="molecule type" value="Genomic_DNA"/>
</dbReference>
<feature type="active site" evidence="3">
    <location>
        <position position="257"/>
    </location>
</feature>
<dbReference type="FunFam" id="3.40.309.10:FF:000001">
    <property type="entry name" value="Mitochondrial aldehyde dehydrogenase 2"/>
    <property type="match status" value="1"/>
</dbReference>
<dbReference type="GO" id="GO:0016620">
    <property type="term" value="F:oxidoreductase activity, acting on the aldehyde or oxo group of donors, NAD or NADP as acceptor"/>
    <property type="evidence" value="ECO:0007669"/>
    <property type="project" value="InterPro"/>
</dbReference>
<feature type="domain" description="Aldehyde dehydrogenase" evidence="5">
    <location>
        <begin position="25"/>
        <end position="482"/>
    </location>
</feature>
<evidence type="ECO:0000256" key="2">
    <source>
        <dbReference type="ARBA" id="ARBA00023002"/>
    </source>
</evidence>
<dbReference type="Gene3D" id="3.40.605.10">
    <property type="entry name" value="Aldehyde Dehydrogenase, Chain A, domain 1"/>
    <property type="match status" value="1"/>
</dbReference>
<evidence type="ECO:0000256" key="4">
    <source>
        <dbReference type="RuleBase" id="RU003345"/>
    </source>
</evidence>
<dbReference type="InterPro" id="IPR016162">
    <property type="entry name" value="Ald_DH_N"/>
</dbReference>
<evidence type="ECO:0000313" key="7">
    <source>
        <dbReference type="Proteomes" id="UP001431209"/>
    </source>
</evidence>
<dbReference type="Gene3D" id="3.40.309.10">
    <property type="entry name" value="Aldehyde Dehydrogenase, Chain A, domain 2"/>
    <property type="match status" value="1"/>
</dbReference>
<keyword evidence="2 4" id="KW-0560">Oxidoreductase</keyword>
<keyword evidence="7" id="KW-1185">Reference proteome</keyword>
<dbReference type="AlphaFoldDB" id="A0AAW2Z7M2"/>